<evidence type="ECO:0000256" key="2">
    <source>
        <dbReference type="ARBA" id="ARBA00022827"/>
    </source>
</evidence>
<evidence type="ECO:0000313" key="5">
    <source>
        <dbReference type="EMBL" id="THH38062.1"/>
    </source>
</evidence>
<dbReference type="RefSeq" id="WP_136460954.1">
    <property type="nucleotide sequence ID" value="NZ_SRKY01000001.1"/>
</dbReference>
<dbReference type="SUPFAM" id="SSF48173">
    <property type="entry name" value="Cryptochrome/photolyase FAD-binding domain"/>
    <property type="match status" value="1"/>
</dbReference>
<evidence type="ECO:0000259" key="4">
    <source>
        <dbReference type="Pfam" id="PF03441"/>
    </source>
</evidence>
<evidence type="ECO:0000256" key="3">
    <source>
        <dbReference type="PIRSR" id="PIRSR602081-1"/>
    </source>
</evidence>
<feature type="binding site" evidence="3">
    <location>
        <begin position="186"/>
        <end position="188"/>
    </location>
    <ligand>
        <name>FAD</name>
        <dbReference type="ChEBI" id="CHEBI:57692"/>
    </ligand>
</feature>
<dbReference type="Gene3D" id="1.25.40.80">
    <property type="match status" value="1"/>
</dbReference>
<evidence type="ECO:0000256" key="1">
    <source>
        <dbReference type="ARBA" id="ARBA00022630"/>
    </source>
</evidence>
<keyword evidence="6" id="KW-1185">Reference proteome</keyword>
<dbReference type="GO" id="GO:0071949">
    <property type="term" value="F:FAD binding"/>
    <property type="evidence" value="ECO:0007669"/>
    <property type="project" value="TreeGrafter"/>
</dbReference>
<protein>
    <submittedName>
        <fullName evidence="5">DNA photolyase</fullName>
    </submittedName>
</protein>
<feature type="domain" description="Cryptochrome/DNA photolyase FAD-binding" evidence="4">
    <location>
        <begin position="82"/>
        <end position="217"/>
    </location>
</feature>
<gene>
    <name evidence="5" type="ORF">E4Z66_00335</name>
</gene>
<comment type="cofactor">
    <cofactor evidence="3">
        <name>FAD</name>
        <dbReference type="ChEBI" id="CHEBI:57692"/>
    </cofactor>
    <text evidence="3">Binds 1 FAD per subunit.</text>
</comment>
<dbReference type="InterPro" id="IPR002081">
    <property type="entry name" value="Cryptochrome/DNA_photolyase_1"/>
</dbReference>
<dbReference type="Pfam" id="PF03441">
    <property type="entry name" value="FAD_binding_7"/>
    <property type="match status" value="1"/>
</dbReference>
<dbReference type="InterPro" id="IPR005101">
    <property type="entry name" value="Cryptochr/Photolyase_FAD-bd"/>
</dbReference>
<keyword evidence="5" id="KW-0456">Lyase</keyword>
<dbReference type="Gene3D" id="1.10.579.10">
    <property type="entry name" value="DNA Cyclobutane Dipyrimidine Photolyase, subunit A, domain 3"/>
    <property type="match status" value="1"/>
</dbReference>
<dbReference type="PANTHER" id="PTHR11455">
    <property type="entry name" value="CRYPTOCHROME"/>
    <property type="match status" value="1"/>
</dbReference>
<dbReference type="GO" id="GO:0003904">
    <property type="term" value="F:deoxyribodipyrimidine photo-lyase activity"/>
    <property type="evidence" value="ECO:0007669"/>
    <property type="project" value="TreeGrafter"/>
</dbReference>
<evidence type="ECO:0000313" key="6">
    <source>
        <dbReference type="Proteomes" id="UP000306602"/>
    </source>
</evidence>
<dbReference type="OrthoDB" id="9772484at2"/>
<feature type="binding site" evidence="3">
    <location>
        <position position="33"/>
    </location>
    <ligand>
        <name>FAD</name>
        <dbReference type="ChEBI" id="CHEBI:57692"/>
    </ligand>
</feature>
<name>A0A4S4NET9_9RHOB</name>
<sequence>MTQSTCALTFFPPTRAEAETRLGAFLPAAGRDYATRRNYDTGPGQPATVSRLSPYLRHRILTETEVLGPVLRLHGPDAAEKFVQEVFWRTYWKGWLEMRPGVWGAYQRDLRRRLDEVQTQSGLRRMWEDACTGQTGIDGFDHWARQLVGEGYLHNHARMWFASIWIFTLKLPWELGADFFLRHLLDGDPASNTLSWRWVAGLQTQGKTYLARADNIEKFTQGRFRPTGLAKDAPALDGPPSPERQPVPPAVTFDPARRTGLLLHGDDLSPGFALNGQPPAACAVLRAEDRLSPLRLAPHVPDFLDGALNDALARHDLSPDLTTTQTSQIADWARAQGLEQIVTPYAPVGPVAAALDELSACSPVPLVRVRRDYDSAAWPHATHGFFRFKKHIPDLIDRLGLQDPA</sequence>
<dbReference type="GO" id="GO:0003677">
    <property type="term" value="F:DNA binding"/>
    <property type="evidence" value="ECO:0007669"/>
    <property type="project" value="TreeGrafter"/>
</dbReference>
<dbReference type="AlphaFoldDB" id="A0A4S4NET9"/>
<dbReference type="InterPro" id="IPR036134">
    <property type="entry name" value="Crypto/Photolyase_FAD-like_sf"/>
</dbReference>
<organism evidence="5 6">
    <name type="scientific">Aliishimia ponticola</name>
    <dbReference type="NCBI Taxonomy" id="2499833"/>
    <lineage>
        <taxon>Bacteria</taxon>
        <taxon>Pseudomonadati</taxon>
        <taxon>Pseudomonadota</taxon>
        <taxon>Alphaproteobacteria</taxon>
        <taxon>Rhodobacterales</taxon>
        <taxon>Paracoccaceae</taxon>
        <taxon>Aliishimia</taxon>
    </lineage>
</organism>
<dbReference type="EMBL" id="SRKY01000001">
    <property type="protein sequence ID" value="THH38062.1"/>
    <property type="molecule type" value="Genomic_DNA"/>
</dbReference>
<keyword evidence="1 3" id="KW-0285">Flavoprotein</keyword>
<accession>A0A4S4NET9</accession>
<dbReference type="PANTHER" id="PTHR11455:SF9">
    <property type="entry name" value="CRYPTOCHROME CIRCADIAN CLOCK 5 ISOFORM X1"/>
    <property type="match status" value="1"/>
</dbReference>
<dbReference type="Proteomes" id="UP000306602">
    <property type="component" value="Unassembled WGS sequence"/>
</dbReference>
<proteinExistence type="predicted"/>
<comment type="caution">
    <text evidence="5">The sequence shown here is derived from an EMBL/GenBank/DDBJ whole genome shotgun (WGS) entry which is preliminary data.</text>
</comment>
<keyword evidence="2 3" id="KW-0274">FAD</keyword>
<feature type="binding site" evidence="3">
    <location>
        <position position="82"/>
    </location>
    <ligand>
        <name>FAD</name>
        <dbReference type="ChEBI" id="CHEBI:57692"/>
    </ligand>
</feature>
<reference evidence="5 6" key="1">
    <citation type="submission" date="2019-04" db="EMBL/GenBank/DDBJ databases">
        <title>Shimia ponticola sp. nov., isolated from seawater.</title>
        <authorList>
            <person name="Kim Y.-O."/>
            <person name="Yoon J.-H."/>
        </authorList>
    </citation>
    <scope>NUCLEOTIDE SEQUENCE [LARGE SCALE GENOMIC DNA]</scope>
    <source>
        <strain evidence="5 6">MYP11</strain>
    </source>
</reference>